<proteinExistence type="predicted"/>
<gene>
    <name evidence="1" type="ORF">BZM27_52255</name>
</gene>
<sequence length="72" mass="8052">MRKQPLQRLWRDFHAISHHMAFAVPSILTAGRRAIGLGPAEGDMIATFDWVERTDAYAGEGFRKPEVALSAE</sequence>
<evidence type="ECO:0000313" key="1">
    <source>
        <dbReference type="EMBL" id="TCG02922.1"/>
    </source>
</evidence>
<organism evidence="1 2">
    <name type="scientific">Paraburkholderia steynii</name>
    <dbReference type="NCBI Taxonomy" id="1245441"/>
    <lineage>
        <taxon>Bacteria</taxon>
        <taxon>Pseudomonadati</taxon>
        <taxon>Pseudomonadota</taxon>
        <taxon>Betaproteobacteria</taxon>
        <taxon>Burkholderiales</taxon>
        <taxon>Burkholderiaceae</taxon>
        <taxon>Paraburkholderia</taxon>
    </lineage>
</organism>
<keyword evidence="2" id="KW-1185">Reference proteome</keyword>
<dbReference type="Proteomes" id="UP000294200">
    <property type="component" value="Unassembled WGS sequence"/>
</dbReference>
<dbReference type="EMBL" id="MWML01000623">
    <property type="protein sequence ID" value="TCG02922.1"/>
    <property type="molecule type" value="Genomic_DNA"/>
</dbReference>
<dbReference type="AlphaFoldDB" id="A0A4R0X2N2"/>
<comment type="caution">
    <text evidence="1">The sequence shown here is derived from an EMBL/GenBank/DDBJ whole genome shotgun (WGS) entry which is preliminary data.</text>
</comment>
<name>A0A4R0X2N2_9BURK</name>
<protein>
    <submittedName>
        <fullName evidence="1">Uncharacterized protein</fullName>
    </submittedName>
</protein>
<accession>A0A4R0X2N2</accession>
<reference evidence="1 2" key="1">
    <citation type="submission" date="2017-02" db="EMBL/GenBank/DDBJ databases">
        <title>Paraburkholderia sophoroidis sp. nov. and Paraburkholderia steynii sp. nov. rhizobial symbionts of the fynbos legume Hypocalyptus sophoroides.</title>
        <authorList>
            <person name="Steenkamp E.T."/>
            <person name="Beukes C.W."/>
            <person name="Van Zyl E."/>
            <person name="Avontuur J."/>
            <person name="Chan W.Y."/>
            <person name="Hassen A."/>
            <person name="Palmer M."/>
            <person name="Mthombeni L."/>
            <person name="Phalane F."/>
            <person name="Sereme K."/>
            <person name="Venter S.N."/>
        </authorList>
    </citation>
    <scope>NUCLEOTIDE SEQUENCE [LARGE SCALE GENOMIC DNA]</scope>
    <source>
        <strain evidence="1 2">HC1.1ba</strain>
    </source>
</reference>
<evidence type="ECO:0000313" key="2">
    <source>
        <dbReference type="Proteomes" id="UP000294200"/>
    </source>
</evidence>